<evidence type="ECO:0000313" key="2">
    <source>
        <dbReference type="Proteomes" id="UP000625711"/>
    </source>
</evidence>
<protein>
    <submittedName>
        <fullName evidence="1">Uncharacterized protein</fullName>
    </submittedName>
</protein>
<dbReference type="Proteomes" id="UP000625711">
    <property type="component" value="Unassembled WGS sequence"/>
</dbReference>
<dbReference type="AlphaFoldDB" id="A0A834IJN5"/>
<proteinExistence type="predicted"/>
<organism evidence="1 2">
    <name type="scientific">Rhynchophorus ferrugineus</name>
    <name type="common">Red palm weevil</name>
    <name type="synonym">Curculio ferrugineus</name>
    <dbReference type="NCBI Taxonomy" id="354439"/>
    <lineage>
        <taxon>Eukaryota</taxon>
        <taxon>Metazoa</taxon>
        <taxon>Ecdysozoa</taxon>
        <taxon>Arthropoda</taxon>
        <taxon>Hexapoda</taxon>
        <taxon>Insecta</taxon>
        <taxon>Pterygota</taxon>
        <taxon>Neoptera</taxon>
        <taxon>Endopterygota</taxon>
        <taxon>Coleoptera</taxon>
        <taxon>Polyphaga</taxon>
        <taxon>Cucujiformia</taxon>
        <taxon>Curculionidae</taxon>
        <taxon>Dryophthorinae</taxon>
        <taxon>Rhynchophorus</taxon>
    </lineage>
</organism>
<dbReference type="EMBL" id="JAACXV010000193">
    <property type="protein sequence ID" value="KAF7282080.1"/>
    <property type="molecule type" value="Genomic_DNA"/>
</dbReference>
<keyword evidence="2" id="KW-1185">Reference proteome</keyword>
<comment type="caution">
    <text evidence="1">The sequence shown here is derived from an EMBL/GenBank/DDBJ whole genome shotgun (WGS) entry which is preliminary data.</text>
</comment>
<evidence type="ECO:0000313" key="1">
    <source>
        <dbReference type="EMBL" id="KAF7282080.1"/>
    </source>
</evidence>
<gene>
    <name evidence="1" type="ORF">GWI33_003294</name>
</gene>
<name>A0A834IJN5_RHYFE</name>
<accession>A0A834IJN5</accession>
<sequence length="127" mass="14359">MFFHRTRNFIGDSFSYLLPTARHKFVFVEGGFPDAIGRRNPSRRRYAIRADDFVNGLDAGAHYIKKMAQLLPIIAAIMALLLSIRSISNLSNFNGCCFEIKTIICRRAAVTFRGYLLGSGCYMLRVS</sequence>
<reference evidence="1" key="1">
    <citation type="submission" date="2020-08" db="EMBL/GenBank/DDBJ databases">
        <title>Genome sequencing and assembly of the red palm weevil Rhynchophorus ferrugineus.</title>
        <authorList>
            <person name="Dias G.B."/>
            <person name="Bergman C.M."/>
            <person name="Manee M."/>
        </authorList>
    </citation>
    <scope>NUCLEOTIDE SEQUENCE</scope>
    <source>
        <strain evidence="1">AA-2017</strain>
        <tissue evidence="1">Whole larva</tissue>
    </source>
</reference>